<dbReference type="GO" id="GO:0006886">
    <property type="term" value="P:intracellular protein transport"/>
    <property type="evidence" value="ECO:0007669"/>
    <property type="project" value="TreeGrafter"/>
</dbReference>
<accession>A0A6A4VKY5</accession>
<protein>
    <submittedName>
        <fullName evidence="4">Syntaxin-17</fullName>
    </submittedName>
</protein>
<comment type="caution">
    <text evidence="4">The sequence shown here is derived from an EMBL/GenBank/DDBJ whole genome shotgun (WGS) entry which is preliminary data.</text>
</comment>
<dbReference type="InterPro" id="IPR059001">
    <property type="entry name" value="STX17_N"/>
</dbReference>
<dbReference type="Gene3D" id="1.20.5.110">
    <property type="match status" value="1"/>
</dbReference>
<comment type="similarity">
    <text evidence="1">Belongs to the syntaxin family.</text>
</comment>
<dbReference type="GO" id="GO:0000149">
    <property type="term" value="F:SNARE binding"/>
    <property type="evidence" value="ECO:0007669"/>
    <property type="project" value="TreeGrafter"/>
</dbReference>
<dbReference type="InterPro" id="IPR045242">
    <property type="entry name" value="Syntaxin"/>
</dbReference>
<name>A0A6A4VKY5_AMPAM</name>
<feature type="domain" description="T-SNARE coiled-coil homology" evidence="3">
    <location>
        <begin position="153"/>
        <end position="215"/>
    </location>
</feature>
<organism evidence="4 5">
    <name type="scientific">Amphibalanus amphitrite</name>
    <name type="common">Striped barnacle</name>
    <name type="synonym">Balanus amphitrite</name>
    <dbReference type="NCBI Taxonomy" id="1232801"/>
    <lineage>
        <taxon>Eukaryota</taxon>
        <taxon>Metazoa</taxon>
        <taxon>Ecdysozoa</taxon>
        <taxon>Arthropoda</taxon>
        <taxon>Crustacea</taxon>
        <taxon>Multicrustacea</taxon>
        <taxon>Cirripedia</taxon>
        <taxon>Thoracica</taxon>
        <taxon>Thoracicalcarea</taxon>
        <taxon>Balanomorpha</taxon>
        <taxon>Balanoidea</taxon>
        <taxon>Balanidae</taxon>
        <taxon>Amphibalaninae</taxon>
        <taxon>Amphibalanus</taxon>
    </lineage>
</organism>
<evidence type="ECO:0000313" key="4">
    <source>
        <dbReference type="EMBL" id="KAF0295166.1"/>
    </source>
</evidence>
<dbReference type="PROSITE" id="PS50192">
    <property type="entry name" value="T_SNARE"/>
    <property type="match status" value="1"/>
</dbReference>
<evidence type="ECO:0000256" key="1">
    <source>
        <dbReference type="ARBA" id="ARBA00009063"/>
    </source>
</evidence>
<dbReference type="PANTHER" id="PTHR19957:SF139">
    <property type="entry name" value="SYNTAXIN-17"/>
    <property type="match status" value="1"/>
</dbReference>
<dbReference type="InterPro" id="IPR010989">
    <property type="entry name" value="SNARE"/>
</dbReference>
<keyword evidence="5" id="KW-1185">Reference proteome</keyword>
<sequence>MSQPMTGSNISKLYLIPVNRFATSELPHFKQKLSEHRQALSKLEAKCDWQGVHQEQFRASATLRKLQQSLQDLENVKSRLETNQQSSFEQLLLPVREDTQKAIDDFAKFLKHIESAAAEAAAAAVPDTEAVSAERAGQQLLQLQLVLNEQELLEHRRDQLAAYESLERDASDLHEIFADLATMTAEQREQVAQVEDNVSTAQVNVSEGARHLAAAARLSGGVAPVAGALLGGLVAGPLGLMVGAKVGSVAAVGGGVIARSRRPACQVLCADCMQSLARRLAAGSAVSG</sequence>
<dbReference type="GO" id="GO:0012505">
    <property type="term" value="C:endomembrane system"/>
    <property type="evidence" value="ECO:0007669"/>
    <property type="project" value="TreeGrafter"/>
</dbReference>
<dbReference type="GO" id="GO:0048278">
    <property type="term" value="P:vesicle docking"/>
    <property type="evidence" value="ECO:0007669"/>
    <property type="project" value="TreeGrafter"/>
</dbReference>
<feature type="coiled-coil region" evidence="2">
    <location>
        <begin position="26"/>
        <end position="83"/>
    </location>
</feature>
<reference evidence="4 5" key="1">
    <citation type="submission" date="2019-07" db="EMBL/GenBank/DDBJ databases">
        <title>Draft genome assembly of a fouling barnacle, Amphibalanus amphitrite (Darwin, 1854): The first reference genome for Thecostraca.</title>
        <authorList>
            <person name="Kim W."/>
        </authorList>
    </citation>
    <scope>NUCLEOTIDE SEQUENCE [LARGE SCALE GENOMIC DNA]</scope>
    <source>
        <strain evidence="4">SNU_AA5</strain>
        <tissue evidence="4">Soma without cirri and trophi</tissue>
    </source>
</reference>
<dbReference type="GO" id="GO:0006887">
    <property type="term" value="P:exocytosis"/>
    <property type="evidence" value="ECO:0007669"/>
    <property type="project" value="TreeGrafter"/>
</dbReference>
<dbReference type="InterPro" id="IPR000727">
    <property type="entry name" value="T_SNARE_dom"/>
</dbReference>
<dbReference type="GO" id="GO:0005484">
    <property type="term" value="F:SNAP receptor activity"/>
    <property type="evidence" value="ECO:0007669"/>
    <property type="project" value="TreeGrafter"/>
</dbReference>
<gene>
    <name evidence="4" type="primary">STX17</name>
    <name evidence="4" type="ORF">FJT64_007298</name>
</gene>
<dbReference type="OrthoDB" id="10035606at2759"/>
<evidence type="ECO:0000256" key="2">
    <source>
        <dbReference type="SAM" id="Coils"/>
    </source>
</evidence>
<dbReference type="Pfam" id="PF26585">
    <property type="entry name" value="STX17_N"/>
    <property type="match status" value="1"/>
</dbReference>
<dbReference type="GO" id="GO:0005886">
    <property type="term" value="C:plasma membrane"/>
    <property type="evidence" value="ECO:0007669"/>
    <property type="project" value="TreeGrafter"/>
</dbReference>
<evidence type="ECO:0000259" key="3">
    <source>
        <dbReference type="PROSITE" id="PS50192"/>
    </source>
</evidence>
<dbReference type="EMBL" id="VIIS01001636">
    <property type="protein sequence ID" value="KAF0295166.1"/>
    <property type="molecule type" value="Genomic_DNA"/>
</dbReference>
<dbReference type="PANTHER" id="PTHR19957">
    <property type="entry name" value="SYNTAXIN"/>
    <property type="match status" value="1"/>
</dbReference>
<dbReference type="SMART" id="SM00397">
    <property type="entry name" value="t_SNARE"/>
    <property type="match status" value="1"/>
</dbReference>
<dbReference type="SUPFAM" id="SSF47661">
    <property type="entry name" value="t-snare proteins"/>
    <property type="match status" value="1"/>
</dbReference>
<dbReference type="GO" id="GO:0000421">
    <property type="term" value="C:autophagosome membrane"/>
    <property type="evidence" value="ECO:0007669"/>
    <property type="project" value="TreeGrafter"/>
</dbReference>
<dbReference type="GO" id="GO:0006906">
    <property type="term" value="P:vesicle fusion"/>
    <property type="evidence" value="ECO:0007669"/>
    <property type="project" value="TreeGrafter"/>
</dbReference>
<proteinExistence type="inferred from homology"/>
<dbReference type="AlphaFoldDB" id="A0A6A4VKY5"/>
<evidence type="ECO:0000313" key="5">
    <source>
        <dbReference type="Proteomes" id="UP000440578"/>
    </source>
</evidence>
<dbReference type="Proteomes" id="UP000440578">
    <property type="component" value="Unassembled WGS sequence"/>
</dbReference>
<dbReference type="GO" id="GO:0031201">
    <property type="term" value="C:SNARE complex"/>
    <property type="evidence" value="ECO:0007669"/>
    <property type="project" value="TreeGrafter"/>
</dbReference>
<keyword evidence="2" id="KW-0175">Coiled coil</keyword>